<dbReference type="InterPro" id="IPR011032">
    <property type="entry name" value="GroES-like_sf"/>
</dbReference>
<reference evidence="4 5" key="1">
    <citation type="submission" date="2016-09" db="EMBL/GenBank/DDBJ databases">
        <title>Aspergillus awamori IFM 58123T.</title>
        <authorList>
            <person name="Kusuya Y."/>
            <person name="Shimizu M."/>
            <person name="Takahashi H."/>
            <person name="Yaguchi T."/>
        </authorList>
    </citation>
    <scope>NUCLEOTIDE SEQUENCE [LARGE SCALE GENOMIC DNA]</scope>
    <source>
        <strain evidence="4 5">IFM 58123</strain>
    </source>
</reference>
<dbReference type="Proteomes" id="UP000286921">
    <property type="component" value="Unassembled WGS sequence"/>
</dbReference>
<proteinExistence type="inferred from homology"/>
<dbReference type="InterPro" id="IPR013154">
    <property type="entry name" value="ADH-like_N"/>
</dbReference>
<dbReference type="STRING" id="105351.A0A401KPW1"/>
<dbReference type="InterPro" id="IPR020843">
    <property type="entry name" value="ER"/>
</dbReference>
<dbReference type="EMBL" id="BDHI01000007">
    <property type="protein sequence ID" value="GCB21297.1"/>
    <property type="molecule type" value="Genomic_DNA"/>
</dbReference>
<evidence type="ECO:0000259" key="3">
    <source>
        <dbReference type="SMART" id="SM00829"/>
    </source>
</evidence>
<feature type="domain" description="Enoyl reductase (ER)" evidence="3">
    <location>
        <begin position="15"/>
        <end position="352"/>
    </location>
</feature>
<dbReference type="SUPFAM" id="SSF51735">
    <property type="entry name" value="NAD(P)-binding Rossmann-fold domains"/>
    <property type="match status" value="1"/>
</dbReference>
<evidence type="ECO:0000256" key="2">
    <source>
        <dbReference type="ARBA" id="ARBA00023002"/>
    </source>
</evidence>
<accession>A0A401KPW1</accession>
<evidence type="ECO:0000313" key="5">
    <source>
        <dbReference type="Proteomes" id="UP000286921"/>
    </source>
</evidence>
<dbReference type="CDD" id="cd08249">
    <property type="entry name" value="enoyl_reductase_like"/>
    <property type="match status" value="1"/>
</dbReference>
<evidence type="ECO:0000256" key="1">
    <source>
        <dbReference type="ARBA" id="ARBA00008072"/>
    </source>
</evidence>
<dbReference type="Gene3D" id="3.40.50.720">
    <property type="entry name" value="NAD(P)-binding Rossmann-like Domain"/>
    <property type="match status" value="1"/>
</dbReference>
<organism evidence="4 5">
    <name type="scientific">Aspergillus awamori</name>
    <name type="common">Black koji mold</name>
    <dbReference type="NCBI Taxonomy" id="105351"/>
    <lineage>
        <taxon>Eukaryota</taxon>
        <taxon>Fungi</taxon>
        <taxon>Dikarya</taxon>
        <taxon>Ascomycota</taxon>
        <taxon>Pezizomycotina</taxon>
        <taxon>Eurotiomycetes</taxon>
        <taxon>Eurotiomycetidae</taxon>
        <taxon>Eurotiales</taxon>
        <taxon>Aspergillaceae</taxon>
        <taxon>Aspergillus</taxon>
    </lineage>
</organism>
<comment type="similarity">
    <text evidence="1">Belongs to the zinc-containing alcohol dehydrogenase family.</text>
</comment>
<protein>
    <submittedName>
        <fullName evidence="4">Zinc-binding alcohol dehydrogenase domain-containing protein cipB</fullName>
    </submittedName>
</protein>
<dbReference type="AlphaFoldDB" id="A0A401KPW1"/>
<dbReference type="PANTHER" id="PTHR45348:SF2">
    <property type="entry name" value="ZINC-TYPE ALCOHOL DEHYDROGENASE-LIKE PROTEIN C2E1P3.01"/>
    <property type="match status" value="1"/>
</dbReference>
<evidence type="ECO:0000313" key="4">
    <source>
        <dbReference type="EMBL" id="GCB21297.1"/>
    </source>
</evidence>
<gene>
    <name evidence="4" type="ORF">AAWM_04182</name>
</gene>
<keyword evidence="2" id="KW-0560">Oxidoreductase</keyword>
<sequence length="357" mass="37984">MTDRQNIAAWLPAVGAKLEVRPASTPEPGHDELLIRTEAIPIQPAEYKIQDGVLPYPLTYPAIIGVSFSGTVVKIGPGVTRFQVGDRVATNSAVVLRNDARFGALQRYALTTQQLTAKVLHPLPLPFYLLQIGDASFEKAASLASGIYGAMSALILHLHLEKPSSTPNPLNKFKKILIWGAASSFGACAVQIAASAGYSVVGVASGLNAELVKSLGASEFVDRTQSSATDTLIALGPFHAVLAAADSARDQETIGAVLAAQGGGSFLCTMGVRDGVTLPDGVSGIFAPFLEAYLDPANSEFTRWVWWEFLEQKLAENQIQALPTRVLGGLSHAQEAWDLLRQGKTSAERLIIQPNAE</sequence>
<dbReference type="SUPFAM" id="SSF50129">
    <property type="entry name" value="GroES-like"/>
    <property type="match status" value="1"/>
</dbReference>
<dbReference type="InterPro" id="IPR047122">
    <property type="entry name" value="Trans-enoyl_RdTase-like"/>
</dbReference>
<keyword evidence="5" id="KW-1185">Reference proteome</keyword>
<dbReference type="Pfam" id="PF08240">
    <property type="entry name" value="ADH_N"/>
    <property type="match status" value="1"/>
</dbReference>
<dbReference type="InterPro" id="IPR036291">
    <property type="entry name" value="NAD(P)-bd_dom_sf"/>
</dbReference>
<dbReference type="PANTHER" id="PTHR45348">
    <property type="entry name" value="HYPOTHETICAL OXIDOREDUCTASE (EUROFUNG)"/>
    <property type="match status" value="1"/>
</dbReference>
<comment type="caution">
    <text evidence="4">The sequence shown here is derived from an EMBL/GenBank/DDBJ whole genome shotgun (WGS) entry which is preliminary data.</text>
</comment>
<dbReference type="Gene3D" id="3.90.180.10">
    <property type="entry name" value="Medium-chain alcohol dehydrogenases, catalytic domain"/>
    <property type="match status" value="1"/>
</dbReference>
<dbReference type="GO" id="GO:0016651">
    <property type="term" value="F:oxidoreductase activity, acting on NAD(P)H"/>
    <property type="evidence" value="ECO:0007669"/>
    <property type="project" value="InterPro"/>
</dbReference>
<name>A0A401KPW1_ASPAW</name>
<dbReference type="SMART" id="SM00829">
    <property type="entry name" value="PKS_ER"/>
    <property type="match status" value="1"/>
</dbReference>